<feature type="region of interest" description="Disordered" evidence="7">
    <location>
        <begin position="471"/>
        <end position="490"/>
    </location>
</feature>
<evidence type="ECO:0000256" key="8">
    <source>
        <dbReference type="SAM" id="Phobius"/>
    </source>
</evidence>
<keyword evidence="8" id="KW-0812">Transmembrane</keyword>
<keyword evidence="5 6" id="KW-0408">Iron</keyword>
<evidence type="ECO:0000256" key="4">
    <source>
        <dbReference type="ARBA" id="ARBA00022723"/>
    </source>
</evidence>
<dbReference type="PANTHER" id="PTHR24304">
    <property type="entry name" value="CYTOCHROME P450 FAMILY 7"/>
    <property type="match status" value="1"/>
</dbReference>
<organism evidence="9 10">
    <name type="scientific">Hyaloscypha hepaticicola</name>
    <dbReference type="NCBI Taxonomy" id="2082293"/>
    <lineage>
        <taxon>Eukaryota</taxon>
        <taxon>Fungi</taxon>
        <taxon>Dikarya</taxon>
        <taxon>Ascomycota</taxon>
        <taxon>Pezizomycotina</taxon>
        <taxon>Leotiomycetes</taxon>
        <taxon>Helotiales</taxon>
        <taxon>Hyaloscyphaceae</taxon>
        <taxon>Hyaloscypha</taxon>
    </lineage>
</organism>
<dbReference type="Gene3D" id="1.10.630.10">
    <property type="entry name" value="Cytochrome P450"/>
    <property type="match status" value="1"/>
</dbReference>
<keyword evidence="8" id="KW-1133">Transmembrane helix</keyword>
<reference evidence="9 10" key="1">
    <citation type="submission" date="2016-05" db="EMBL/GenBank/DDBJ databases">
        <title>A degradative enzymes factory behind the ericoid mycorrhizal symbiosis.</title>
        <authorList>
            <consortium name="DOE Joint Genome Institute"/>
            <person name="Martino E."/>
            <person name="Morin E."/>
            <person name="Grelet G."/>
            <person name="Kuo A."/>
            <person name="Kohler A."/>
            <person name="Daghino S."/>
            <person name="Barry K."/>
            <person name="Choi C."/>
            <person name="Cichocki N."/>
            <person name="Clum A."/>
            <person name="Copeland A."/>
            <person name="Hainaut M."/>
            <person name="Haridas S."/>
            <person name="Labutti K."/>
            <person name="Lindquist E."/>
            <person name="Lipzen A."/>
            <person name="Khouja H.-R."/>
            <person name="Murat C."/>
            <person name="Ohm R."/>
            <person name="Olson A."/>
            <person name="Spatafora J."/>
            <person name="Veneault-Fourrey C."/>
            <person name="Henrissat B."/>
            <person name="Grigoriev I."/>
            <person name="Martin F."/>
            <person name="Perotto S."/>
        </authorList>
    </citation>
    <scope>NUCLEOTIDE SEQUENCE [LARGE SCALE GENOMIC DNA]</scope>
    <source>
        <strain evidence="9 10">UAMH 7357</strain>
    </source>
</reference>
<evidence type="ECO:0000256" key="7">
    <source>
        <dbReference type="SAM" id="MobiDB-lite"/>
    </source>
</evidence>
<dbReference type="SUPFAM" id="SSF48264">
    <property type="entry name" value="Cytochrome P450"/>
    <property type="match status" value="1"/>
</dbReference>
<dbReference type="GO" id="GO:0005506">
    <property type="term" value="F:iron ion binding"/>
    <property type="evidence" value="ECO:0007669"/>
    <property type="project" value="InterPro"/>
</dbReference>
<keyword evidence="4 6" id="KW-0479">Metal-binding</keyword>
<dbReference type="InterPro" id="IPR050529">
    <property type="entry name" value="CYP450_sterol_14alpha_dmase"/>
</dbReference>
<dbReference type="STRING" id="1745343.A0A2J6Q8F4"/>
<evidence type="ECO:0000313" key="9">
    <source>
        <dbReference type="EMBL" id="PMD22557.1"/>
    </source>
</evidence>
<dbReference type="GO" id="GO:0008395">
    <property type="term" value="F:steroid hydroxylase activity"/>
    <property type="evidence" value="ECO:0007669"/>
    <property type="project" value="TreeGrafter"/>
</dbReference>
<dbReference type="InterPro" id="IPR001128">
    <property type="entry name" value="Cyt_P450"/>
</dbReference>
<dbReference type="InterPro" id="IPR002403">
    <property type="entry name" value="Cyt_P450_E_grp-IV"/>
</dbReference>
<evidence type="ECO:0000313" key="10">
    <source>
        <dbReference type="Proteomes" id="UP000235672"/>
    </source>
</evidence>
<name>A0A2J6Q8F4_9HELO</name>
<keyword evidence="10" id="KW-1185">Reference proteome</keyword>
<dbReference type="EMBL" id="KZ613477">
    <property type="protein sequence ID" value="PMD22557.1"/>
    <property type="molecule type" value="Genomic_DNA"/>
</dbReference>
<evidence type="ECO:0000256" key="3">
    <source>
        <dbReference type="ARBA" id="ARBA00022617"/>
    </source>
</evidence>
<sequence>MFENIVELYKSQAWDWRITVAVAVLAPLLFTYLITLWESTTLMRQKNAPLKRPPTLPYVLPYLGHLPSFGVDGNSLLRSAVAKFGTSTPFKLQLPNLVQWHTSGAEHVQAFFKGKGLSGNLGTIIAMENSFGSPRSSVAFYEADDGGHLPNPKPGSTVKPEDRIMYEIHKLVNTNLAGESLIGITSRFQNFFAQQLTETDEIGDEWTEIPDLYAFMQKHMMKAAIISMFGTYILSLNPTFMEDFWAWNPDMGTLFMGIPRWLIPGAYRRRTKVLENIKRWHKYAHDHFDCSKVGPEDVDWEPYFGSKFSRRRQAMFGKWKELDDTAKAADDFGFIWAANANAIPAATWFLLELLFDPALEARIHREFASALIPPTDPSHVPVFDINKLCSGPLCQSVYAETLRLRVQIMVQRTAVQDVNFCGWAIKKGEKISISSANEALDERIWNTGSESDPHPLDNFWADRFLIYPNDPTSGPLKPRDAAATSEKVDERGTPRFSLEGLGSSWIPFSGAPRLCPGRHFAKQEMISGAAIMLAAFEIELMTRQKPENDKTYFGFGTLPPKGKIPCRIRRRQRLTRE</sequence>
<protein>
    <submittedName>
        <fullName evidence="9">Cytochrome P450</fullName>
    </submittedName>
</protein>
<evidence type="ECO:0000256" key="2">
    <source>
        <dbReference type="ARBA" id="ARBA00010617"/>
    </source>
</evidence>
<dbReference type="GO" id="GO:0020037">
    <property type="term" value="F:heme binding"/>
    <property type="evidence" value="ECO:0007669"/>
    <property type="project" value="InterPro"/>
</dbReference>
<proteinExistence type="inferred from homology"/>
<evidence type="ECO:0000256" key="1">
    <source>
        <dbReference type="ARBA" id="ARBA00001971"/>
    </source>
</evidence>
<comment type="cofactor">
    <cofactor evidence="1 6">
        <name>heme</name>
        <dbReference type="ChEBI" id="CHEBI:30413"/>
    </cofactor>
</comment>
<dbReference type="AlphaFoldDB" id="A0A2J6Q8F4"/>
<feature type="transmembrane region" description="Helical" evidence="8">
    <location>
        <begin position="223"/>
        <end position="240"/>
    </location>
</feature>
<dbReference type="Proteomes" id="UP000235672">
    <property type="component" value="Unassembled WGS sequence"/>
</dbReference>
<accession>A0A2J6Q8F4</accession>
<feature type="binding site" description="axial binding residue" evidence="6">
    <location>
        <position position="515"/>
    </location>
    <ligand>
        <name>heme</name>
        <dbReference type="ChEBI" id="CHEBI:30413"/>
    </ligand>
    <ligandPart>
        <name>Fe</name>
        <dbReference type="ChEBI" id="CHEBI:18248"/>
    </ligandPart>
</feature>
<gene>
    <name evidence="9" type="ORF">NA56DRAFT_90518</name>
</gene>
<dbReference type="PANTHER" id="PTHR24304:SF2">
    <property type="entry name" value="24-HYDROXYCHOLESTEROL 7-ALPHA-HYDROXYLASE"/>
    <property type="match status" value="1"/>
</dbReference>
<feature type="transmembrane region" description="Helical" evidence="8">
    <location>
        <begin position="16"/>
        <end position="37"/>
    </location>
</feature>
<evidence type="ECO:0000256" key="5">
    <source>
        <dbReference type="ARBA" id="ARBA00023004"/>
    </source>
</evidence>
<dbReference type="InterPro" id="IPR036396">
    <property type="entry name" value="Cyt_P450_sf"/>
</dbReference>
<comment type="similarity">
    <text evidence="2">Belongs to the cytochrome P450 family.</text>
</comment>
<dbReference type="Pfam" id="PF00067">
    <property type="entry name" value="p450"/>
    <property type="match status" value="2"/>
</dbReference>
<dbReference type="PRINTS" id="PR00465">
    <property type="entry name" value="EP450IV"/>
</dbReference>
<dbReference type="OrthoDB" id="1470350at2759"/>
<keyword evidence="8" id="KW-0472">Membrane</keyword>
<dbReference type="GO" id="GO:0016705">
    <property type="term" value="F:oxidoreductase activity, acting on paired donors, with incorporation or reduction of molecular oxygen"/>
    <property type="evidence" value="ECO:0007669"/>
    <property type="project" value="InterPro"/>
</dbReference>
<evidence type="ECO:0000256" key="6">
    <source>
        <dbReference type="PIRSR" id="PIRSR602403-1"/>
    </source>
</evidence>
<keyword evidence="3 6" id="KW-0349">Heme</keyword>